<dbReference type="EMBL" id="JH816961">
    <property type="protein sequence ID" value="EKC37766.1"/>
    <property type="molecule type" value="Genomic_DNA"/>
</dbReference>
<dbReference type="HOGENOM" id="CLU_3034403_0_0_1"/>
<proteinExistence type="predicted"/>
<protein>
    <submittedName>
        <fullName evidence="1">Uncharacterized protein</fullName>
    </submittedName>
</protein>
<organism evidence="1">
    <name type="scientific">Magallana gigas</name>
    <name type="common">Pacific oyster</name>
    <name type="synonym">Crassostrea gigas</name>
    <dbReference type="NCBI Taxonomy" id="29159"/>
    <lineage>
        <taxon>Eukaryota</taxon>
        <taxon>Metazoa</taxon>
        <taxon>Spiralia</taxon>
        <taxon>Lophotrochozoa</taxon>
        <taxon>Mollusca</taxon>
        <taxon>Bivalvia</taxon>
        <taxon>Autobranchia</taxon>
        <taxon>Pteriomorphia</taxon>
        <taxon>Ostreida</taxon>
        <taxon>Ostreoidea</taxon>
        <taxon>Ostreidae</taxon>
        <taxon>Magallana</taxon>
    </lineage>
</organism>
<sequence>MEQNQFVQGGVTGQKGRAVVMVATIITDITEVAIVAPALTMEVTALWNGAWMSVP</sequence>
<dbReference type="InParanoid" id="K1RT41"/>
<accession>K1RT41</accession>
<evidence type="ECO:0000313" key="1">
    <source>
        <dbReference type="EMBL" id="EKC37766.1"/>
    </source>
</evidence>
<name>K1RT41_MAGGI</name>
<dbReference type="AlphaFoldDB" id="K1RT41"/>
<gene>
    <name evidence="1" type="ORF">CGI_10023528</name>
</gene>
<reference evidence="1" key="1">
    <citation type="journal article" date="2012" name="Nature">
        <title>The oyster genome reveals stress adaptation and complexity of shell formation.</title>
        <authorList>
            <person name="Zhang G."/>
            <person name="Fang X."/>
            <person name="Guo X."/>
            <person name="Li L."/>
            <person name="Luo R."/>
            <person name="Xu F."/>
            <person name="Yang P."/>
            <person name="Zhang L."/>
            <person name="Wang X."/>
            <person name="Qi H."/>
            <person name="Xiong Z."/>
            <person name="Que H."/>
            <person name="Xie Y."/>
            <person name="Holland P.W."/>
            <person name="Paps J."/>
            <person name="Zhu Y."/>
            <person name="Wu F."/>
            <person name="Chen Y."/>
            <person name="Wang J."/>
            <person name="Peng C."/>
            <person name="Meng J."/>
            <person name="Yang L."/>
            <person name="Liu J."/>
            <person name="Wen B."/>
            <person name="Zhang N."/>
            <person name="Huang Z."/>
            <person name="Zhu Q."/>
            <person name="Feng Y."/>
            <person name="Mount A."/>
            <person name="Hedgecock D."/>
            <person name="Xu Z."/>
            <person name="Liu Y."/>
            <person name="Domazet-Loso T."/>
            <person name="Du Y."/>
            <person name="Sun X."/>
            <person name="Zhang S."/>
            <person name="Liu B."/>
            <person name="Cheng P."/>
            <person name="Jiang X."/>
            <person name="Li J."/>
            <person name="Fan D."/>
            <person name="Wang W."/>
            <person name="Fu W."/>
            <person name="Wang T."/>
            <person name="Wang B."/>
            <person name="Zhang J."/>
            <person name="Peng Z."/>
            <person name="Li Y."/>
            <person name="Li N."/>
            <person name="Wang J."/>
            <person name="Chen M."/>
            <person name="He Y."/>
            <person name="Tan F."/>
            <person name="Song X."/>
            <person name="Zheng Q."/>
            <person name="Huang R."/>
            <person name="Yang H."/>
            <person name="Du X."/>
            <person name="Chen L."/>
            <person name="Yang M."/>
            <person name="Gaffney P.M."/>
            <person name="Wang S."/>
            <person name="Luo L."/>
            <person name="She Z."/>
            <person name="Ming Y."/>
            <person name="Huang W."/>
            <person name="Zhang S."/>
            <person name="Huang B."/>
            <person name="Zhang Y."/>
            <person name="Qu T."/>
            <person name="Ni P."/>
            <person name="Miao G."/>
            <person name="Wang J."/>
            <person name="Wang Q."/>
            <person name="Steinberg C.E."/>
            <person name="Wang H."/>
            <person name="Li N."/>
            <person name="Qian L."/>
            <person name="Zhang G."/>
            <person name="Li Y."/>
            <person name="Yang H."/>
            <person name="Liu X."/>
            <person name="Wang J."/>
            <person name="Yin Y."/>
            <person name="Wang J."/>
        </authorList>
    </citation>
    <scope>NUCLEOTIDE SEQUENCE [LARGE SCALE GENOMIC DNA]</scope>
    <source>
        <strain evidence="1">05x7-T-G4-1.051#20</strain>
    </source>
</reference>